<proteinExistence type="predicted"/>
<evidence type="ECO:0000313" key="4">
    <source>
        <dbReference type="Proteomes" id="UP001174156"/>
    </source>
</evidence>
<comment type="caution">
    <text evidence="2">The sequence shown here is derived from an EMBL/GenBank/DDBJ whole genome shotgun (WGS) entry which is preliminary data.</text>
</comment>
<dbReference type="Proteomes" id="UP001174156">
    <property type="component" value="Unassembled WGS sequence"/>
</dbReference>
<reference evidence="3" key="3">
    <citation type="submission" date="2024-01" db="EMBL/GenBank/DDBJ databases">
        <authorList>
            <person name="Macesic N."/>
        </authorList>
    </citation>
    <scope>NUCLEOTIDE SEQUENCE</scope>
    <source>
        <strain evidence="3">CPO519</strain>
    </source>
</reference>
<feature type="domain" description="KilA-N DNA-binding" evidence="1">
    <location>
        <begin position="13"/>
        <end position="101"/>
    </location>
</feature>
<dbReference type="EMBL" id="JARTMM020000001">
    <property type="protein sequence ID" value="MEC5497262.1"/>
    <property type="molecule type" value="Genomic_DNA"/>
</dbReference>
<name>A0AA90HMU4_ACIBA</name>
<reference evidence="3 4" key="1">
    <citation type="journal article" date="2023" name="Nat. Commun.">
        <title>Genomic dissection of endemic carbapenem resistance reveals metallo-beta-lactamase dissemination through clonal, plasmid and integron transfer.</title>
        <authorList>
            <person name="Macesic N."/>
            <person name="Hawkey J."/>
            <person name="Vezina B."/>
            <person name="Wisniewski J.A."/>
            <person name="Cottingham H."/>
            <person name="Blakeway L.V."/>
            <person name="Harshegyi T."/>
            <person name="Pragastis K."/>
            <person name="Badoordeen G.Z."/>
            <person name="Dennison A."/>
            <person name="Spelman D.W."/>
            <person name="Jenney A.W.J."/>
            <person name="Peleg A.Y."/>
        </authorList>
    </citation>
    <scope>NUCLEOTIDE SEQUENCE [LARGE SCALE GENOMIC DNA]</scope>
    <source>
        <strain evidence="3 4">CPO519</strain>
    </source>
</reference>
<dbReference type="AlphaFoldDB" id="A0AA90HMU4"/>
<dbReference type="RefSeq" id="WP_000065057.1">
    <property type="nucleotide sequence ID" value="NZ_CP107587.1"/>
</dbReference>
<gene>
    <name evidence="3" type="ORF">P9867_012485</name>
    <name evidence="2" type="ORF">P9867_01515</name>
</gene>
<protein>
    <submittedName>
        <fullName evidence="2">ORF6N domain-containing protein</fullName>
    </submittedName>
</protein>
<sequence length="287" mass="32877">MSNIAQINDTKISIVNFKSVPVVTTAMLADFYGTDTDNIKQNYSRNKERFVEGKHFFKIIGEELKKFVGDLKSLANFPAISNKTRSLILWTERGAARHAKMLDTDQAWEVFEQLEDCYFVRKEILAKTHKSEREPLTNAVNLLVAKTKHLNYSDAYKLVHQRFNVQHIDEIPHDVIPVAVEYVHHLIAMYSSAEKYKDTEPNIHTVLRDKDVQFLMWYVPILGKFIKNEIYPALTAIQSSYAGRLSGLTSEAVCHANALNRKAIGYGLTLEHVGNKSPHDIEWYLAH</sequence>
<reference evidence="2" key="2">
    <citation type="submission" date="2023-01" db="EMBL/GenBank/DDBJ databases">
        <title>Genomic dissection of endemic carbapenem resistance: metallo-beta-lactamase gene dissemination through clonal, plasmid and integron transfer pathways.</title>
        <authorList>
            <person name="Macesic N."/>
        </authorList>
    </citation>
    <scope>NUCLEOTIDE SEQUENCE</scope>
    <source>
        <strain evidence="2">CPO519</strain>
    </source>
</reference>
<dbReference type="InterPro" id="IPR018873">
    <property type="entry name" value="KilA-N_DNA-bd_domain"/>
</dbReference>
<accession>A0AA90HMU4</accession>
<evidence type="ECO:0000313" key="2">
    <source>
        <dbReference type="EMBL" id="MDK4880432.1"/>
    </source>
</evidence>
<organism evidence="2">
    <name type="scientific">Acinetobacter baumannii</name>
    <dbReference type="NCBI Taxonomy" id="470"/>
    <lineage>
        <taxon>Bacteria</taxon>
        <taxon>Pseudomonadati</taxon>
        <taxon>Pseudomonadota</taxon>
        <taxon>Gammaproteobacteria</taxon>
        <taxon>Moraxellales</taxon>
        <taxon>Moraxellaceae</taxon>
        <taxon>Acinetobacter</taxon>
        <taxon>Acinetobacter calcoaceticus/baumannii complex</taxon>
    </lineage>
</organism>
<evidence type="ECO:0000313" key="3">
    <source>
        <dbReference type="EMBL" id="MEC5497262.1"/>
    </source>
</evidence>
<evidence type="ECO:0000259" key="1">
    <source>
        <dbReference type="Pfam" id="PF10543"/>
    </source>
</evidence>
<dbReference type="EMBL" id="JARTMM010000003">
    <property type="protein sequence ID" value="MDK4880432.1"/>
    <property type="molecule type" value="Genomic_DNA"/>
</dbReference>
<dbReference type="Pfam" id="PF10543">
    <property type="entry name" value="ORF6N"/>
    <property type="match status" value="1"/>
</dbReference>